<protein>
    <submittedName>
        <fullName evidence="1">Uncharacterized protein</fullName>
    </submittedName>
</protein>
<comment type="caution">
    <text evidence="1">The sequence shown here is derived from an EMBL/GenBank/DDBJ whole genome shotgun (WGS) entry which is preliminary data.</text>
</comment>
<dbReference type="AlphaFoldDB" id="A0A015V143"/>
<evidence type="ECO:0000313" key="2">
    <source>
        <dbReference type="Proteomes" id="UP000020773"/>
    </source>
</evidence>
<reference evidence="1 2" key="1">
    <citation type="submission" date="2014-02" db="EMBL/GenBank/DDBJ databases">
        <authorList>
            <person name="Sears C."/>
            <person name="Carroll K."/>
            <person name="Sack B.R."/>
            <person name="Qadri F."/>
            <person name="Myers L.L."/>
            <person name="Chung G.-T."/>
            <person name="Escheverria P."/>
            <person name="Fraser C.M."/>
            <person name="Sadzewicz L."/>
            <person name="Shefchek K.A."/>
            <person name="Tallon L."/>
            <person name="Das S.P."/>
            <person name="Daugherty S."/>
            <person name="Mongodin E.F."/>
        </authorList>
    </citation>
    <scope>NUCLEOTIDE SEQUENCE [LARGE SCALE GENOMIC DNA]</scope>
    <source>
        <strain evidence="2">3998T(B)3</strain>
    </source>
</reference>
<evidence type="ECO:0000313" key="1">
    <source>
        <dbReference type="EMBL" id="EXY88991.1"/>
    </source>
</evidence>
<proteinExistence type="predicted"/>
<accession>A0A015V143</accession>
<dbReference type="EMBL" id="JGDB01000262">
    <property type="protein sequence ID" value="EXY88991.1"/>
    <property type="molecule type" value="Genomic_DNA"/>
</dbReference>
<sequence>MQAVVSKHNDSKGKNSFFMQSYHLIDFAKIHILFDSPK</sequence>
<gene>
    <name evidence="1" type="ORF">M125_4370</name>
</gene>
<organism evidence="1 2">
    <name type="scientific">Bacteroides fragilis str. 3998T(B)3</name>
    <dbReference type="NCBI Taxonomy" id="1339316"/>
    <lineage>
        <taxon>Bacteria</taxon>
        <taxon>Pseudomonadati</taxon>
        <taxon>Bacteroidota</taxon>
        <taxon>Bacteroidia</taxon>
        <taxon>Bacteroidales</taxon>
        <taxon>Bacteroidaceae</taxon>
        <taxon>Bacteroides</taxon>
    </lineage>
</organism>
<dbReference type="PATRIC" id="fig|1339316.3.peg.4152"/>
<name>A0A015V143_BACFG</name>
<dbReference type="Proteomes" id="UP000020773">
    <property type="component" value="Unassembled WGS sequence"/>
</dbReference>